<dbReference type="RefSeq" id="WP_054940702.1">
    <property type="nucleotide sequence ID" value="NZ_CP070969.1"/>
</dbReference>
<sequence length="141" mass="16128">MQVKKINLNEEGLHRFFGTLETKIMEILWVKGKLTIKQVHEIINNESPISLNAVMTVMVRLSDKGHLHKDSSGKGRNKVTYFSPTQNREQFIIEQTKVVTDGLIEDFGSLMVSHLVDNLDKADPELIDKLVQKLDEMKNQP</sequence>
<evidence type="ECO:0000256" key="1">
    <source>
        <dbReference type="ARBA" id="ARBA00011046"/>
    </source>
</evidence>
<dbReference type="Pfam" id="PF03965">
    <property type="entry name" value="Penicillinase_R"/>
    <property type="match status" value="1"/>
</dbReference>
<dbReference type="InterPro" id="IPR036390">
    <property type="entry name" value="WH_DNA-bd_sf"/>
</dbReference>
<evidence type="ECO:0000313" key="5">
    <source>
        <dbReference type="EMBL" id="QSF47495.1"/>
    </source>
</evidence>
<dbReference type="Gene3D" id="1.10.10.10">
    <property type="entry name" value="Winged helix-like DNA-binding domain superfamily/Winged helix DNA-binding domain"/>
    <property type="match status" value="1"/>
</dbReference>
<proteinExistence type="inferred from homology"/>
<dbReference type="EMBL" id="CP070969">
    <property type="protein sequence ID" value="QSF47495.1"/>
    <property type="molecule type" value="Genomic_DNA"/>
</dbReference>
<keyword evidence="6" id="KW-1185">Reference proteome</keyword>
<evidence type="ECO:0000313" key="6">
    <source>
        <dbReference type="Proteomes" id="UP000663452"/>
    </source>
</evidence>
<accession>A0ABX7LHD7</accession>
<keyword evidence="2" id="KW-0805">Transcription regulation</keyword>
<comment type="similarity">
    <text evidence="1">Belongs to the BlaI transcriptional regulatory family.</text>
</comment>
<protein>
    <submittedName>
        <fullName evidence="5">BlaI/MecI/CopY family transcriptional regulator</fullName>
    </submittedName>
</protein>
<dbReference type="InterPro" id="IPR005650">
    <property type="entry name" value="BlaI_family"/>
</dbReference>
<keyword evidence="3" id="KW-0238">DNA-binding</keyword>
<dbReference type="Proteomes" id="UP000663452">
    <property type="component" value="Chromosome"/>
</dbReference>
<evidence type="ECO:0000256" key="4">
    <source>
        <dbReference type="ARBA" id="ARBA00023163"/>
    </source>
</evidence>
<reference evidence="5 6" key="1">
    <citation type="submission" date="2021-02" db="EMBL/GenBank/DDBJ databases">
        <title>Paenibacillus tianjinensis sp. nov.</title>
        <authorList>
            <person name="Liu H."/>
        </authorList>
    </citation>
    <scope>NUCLEOTIDE SEQUENCE [LARGE SCALE GENOMIC DNA]</scope>
    <source>
        <strain evidence="5 6">TB2019</strain>
    </source>
</reference>
<evidence type="ECO:0000256" key="2">
    <source>
        <dbReference type="ARBA" id="ARBA00023015"/>
    </source>
</evidence>
<name>A0ABX7LHD7_9BACL</name>
<dbReference type="SUPFAM" id="SSF46785">
    <property type="entry name" value="Winged helix' DNA-binding domain"/>
    <property type="match status" value="1"/>
</dbReference>
<evidence type="ECO:0000256" key="3">
    <source>
        <dbReference type="ARBA" id="ARBA00023125"/>
    </source>
</evidence>
<dbReference type="InterPro" id="IPR036388">
    <property type="entry name" value="WH-like_DNA-bd_sf"/>
</dbReference>
<gene>
    <name evidence="5" type="ORF">JRJ22_13555</name>
</gene>
<organism evidence="5 6">
    <name type="scientific">Paenibacillus tianjinensis</name>
    <dbReference type="NCBI Taxonomy" id="2810347"/>
    <lineage>
        <taxon>Bacteria</taxon>
        <taxon>Bacillati</taxon>
        <taxon>Bacillota</taxon>
        <taxon>Bacilli</taxon>
        <taxon>Bacillales</taxon>
        <taxon>Paenibacillaceae</taxon>
        <taxon>Paenibacillus</taxon>
    </lineage>
</organism>
<keyword evidence="4" id="KW-0804">Transcription</keyword>